<keyword evidence="1" id="KW-0143">Chaperone</keyword>
<name>A0A7C5R7F0_9PROT</name>
<reference evidence="4" key="1">
    <citation type="journal article" date="2020" name="mSystems">
        <title>Genome- and Community-Level Interaction Insights into Carbon Utilization and Element Cycling Functions of Hydrothermarchaeota in Hydrothermal Sediment.</title>
        <authorList>
            <person name="Zhou Z."/>
            <person name="Liu Y."/>
            <person name="Xu W."/>
            <person name="Pan J."/>
            <person name="Luo Z.H."/>
            <person name="Li M."/>
        </authorList>
    </citation>
    <scope>NUCLEOTIDE SEQUENCE [LARGE SCALE GENOMIC DNA]</scope>
    <source>
        <strain evidence="4">HyVt-485</strain>
    </source>
</reference>
<dbReference type="SMART" id="SM00271">
    <property type="entry name" value="DnaJ"/>
    <property type="match status" value="1"/>
</dbReference>
<proteinExistence type="predicted"/>
<dbReference type="InterPro" id="IPR008971">
    <property type="entry name" value="HSP40/DnaJ_pept-bd"/>
</dbReference>
<dbReference type="Gene3D" id="1.10.287.110">
    <property type="entry name" value="DnaJ domain"/>
    <property type="match status" value="1"/>
</dbReference>
<dbReference type="Pfam" id="PF01556">
    <property type="entry name" value="DnaJ_C"/>
    <property type="match status" value="1"/>
</dbReference>
<dbReference type="InterPro" id="IPR002939">
    <property type="entry name" value="DnaJ_C"/>
</dbReference>
<dbReference type="InterPro" id="IPR001623">
    <property type="entry name" value="DnaJ_domain"/>
</dbReference>
<dbReference type="CDD" id="cd06257">
    <property type="entry name" value="DnaJ"/>
    <property type="match status" value="1"/>
</dbReference>
<dbReference type="SUPFAM" id="SSF46565">
    <property type="entry name" value="Chaperone J-domain"/>
    <property type="match status" value="1"/>
</dbReference>
<comment type="caution">
    <text evidence="4">The sequence shown here is derived from an EMBL/GenBank/DDBJ whole genome shotgun (WGS) entry which is preliminary data.</text>
</comment>
<feature type="domain" description="J" evidence="3">
    <location>
        <begin position="4"/>
        <end position="69"/>
    </location>
</feature>
<dbReference type="CDD" id="cd10747">
    <property type="entry name" value="DnaJ_C"/>
    <property type="match status" value="1"/>
</dbReference>
<dbReference type="PANTHER" id="PTHR43096:SF52">
    <property type="entry name" value="DNAJ HOMOLOG 1, MITOCHONDRIAL-RELATED"/>
    <property type="match status" value="1"/>
</dbReference>
<evidence type="ECO:0000313" key="4">
    <source>
        <dbReference type="EMBL" id="HHL42707.1"/>
    </source>
</evidence>
<dbReference type="PRINTS" id="PR00625">
    <property type="entry name" value="JDOMAIN"/>
</dbReference>
<dbReference type="Proteomes" id="UP000885830">
    <property type="component" value="Unassembled WGS sequence"/>
</dbReference>
<protein>
    <submittedName>
        <fullName evidence="4">J domain-containing protein</fullName>
    </submittedName>
</protein>
<evidence type="ECO:0000256" key="1">
    <source>
        <dbReference type="ARBA" id="ARBA00023186"/>
    </source>
</evidence>
<feature type="region of interest" description="Disordered" evidence="2">
    <location>
        <begin position="174"/>
        <end position="193"/>
    </location>
</feature>
<dbReference type="InterPro" id="IPR036869">
    <property type="entry name" value="J_dom_sf"/>
</dbReference>
<organism evidence="4">
    <name type="scientific">Hellea balneolensis</name>
    <dbReference type="NCBI Taxonomy" id="287478"/>
    <lineage>
        <taxon>Bacteria</taxon>
        <taxon>Pseudomonadati</taxon>
        <taxon>Pseudomonadota</taxon>
        <taxon>Alphaproteobacteria</taxon>
        <taxon>Maricaulales</taxon>
        <taxon>Robiginitomaculaceae</taxon>
        <taxon>Hellea</taxon>
    </lineage>
</organism>
<dbReference type="GO" id="GO:0005737">
    <property type="term" value="C:cytoplasm"/>
    <property type="evidence" value="ECO:0007669"/>
    <property type="project" value="TreeGrafter"/>
</dbReference>
<dbReference type="Gene3D" id="2.60.260.20">
    <property type="entry name" value="Urease metallochaperone UreE, N-terminal domain"/>
    <property type="match status" value="2"/>
</dbReference>
<dbReference type="Pfam" id="PF00226">
    <property type="entry name" value="DnaJ"/>
    <property type="match status" value="1"/>
</dbReference>
<accession>A0A7C5R7F0</accession>
<gene>
    <name evidence="4" type="ORF">ENJ42_03750</name>
</gene>
<evidence type="ECO:0000256" key="2">
    <source>
        <dbReference type="SAM" id="MobiDB-lite"/>
    </source>
</evidence>
<dbReference type="PANTHER" id="PTHR43096">
    <property type="entry name" value="DNAJ HOMOLOG 1, MITOCHONDRIAL-RELATED"/>
    <property type="match status" value="1"/>
</dbReference>
<evidence type="ECO:0000259" key="3">
    <source>
        <dbReference type="PROSITE" id="PS50076"/>
    </source>
</evidence>
<dbReference type="AlphaFoldDB" id="A0A7C5R7F0"/>
<dbReference type="SUPFAM" id="SSF49493">
    <property type="entry name" value="HSP40/DnaJ peptide-binding domain"/>
    <property type="match status" value="2"/>
</dbReference>
<dbReference type="GO" id="GO:0042026">
    <property type="term" value="P:protein refolding"/>
    <property type="evidence" value="ECO:0007669"/>
    <property type="project" value="TreeGrafter"/>
</dbReference>
<sequence>MVKDPYKILGVKRTADEKEIKKAYRQLAKKLHPDVNPDDEKAQERFKEVSAAYTLLSDKDLRAQYDSGQIDGSGQQQNPFAGRGGFQNADFGEHAEMADIFSTLFGMNMGGGPRTGHPFTRSRAHPMPRRGADVRYELEIPMIEAITGASKQIRMSDGKSLKLNIPEGIEDGTTLRLRGKGESGIGGGPPGDAKIKIKIKPHKLLRRDGKNLRMDLPISLKEAVLGAKIKVPTPHGAVNLKIAPGTSSGKTLRLKGKGIKGGDLLARLQIILPEKISQDLKTCVKSWDDEPDPRAKLRF</sequence>
<dbReference type="EMBL" id="DRMJ01000186">
    <property type="protein sequence ID" value="HHL42707.1"/>
    <property type="molecule type" value="Genomic_DNA"/>
</dbReference>
<dbReference type="GO" id="GO:0051082">
    <property type="term" value="F:unfolded protein binding"/>
    <property type="evidence" value="ECO:0007669"/>
    <property type="project" value="InterPro"/>
</dbReference>
<dbReference type="PROSITE" id="PS50076">
    <property type="entry name" value="DNAJ_2"/>
    <property type="match status" value="1"/>
</dbReference>